<gene>
    <name evidence="2" type="ORF">MPEBLZ_00980</name>
</gene>
<keyword evidence="1" id="KW-1133">Transmembrane helix</keyword>
<reference evidence="2 3" key="1">
    <citation type="submission" date="2015-09" db="EMBL/GenBank/DDBJ databases">
        <title>A metagenomics-based metabolic model of nitrate-dependent anaerobic oxidation of methane by Methanoperedens-like archaea.</title>
        <authorList>
            <person name="Arshad A."/>
            <person name="Speth D.R."/>
            <person name="De Graaf R.M."/>
            <person name="Op Den Camp H.J."/>
            <person name="Jetten M.S."/>
            <person name="Welte C.U."/>
        </authorList>
    </citation>
    <scope>NUCLEOTIDE SEQUENCE [LARGE SCALE GENOMIC DNA]</scope>
</reference>
<dbReference type="Proteomes" id="UP000050360">
    <property type="component" value="Unassembled WGS sequence"/>
</dbReference>
<organism evidence="2 3">
    <name type="scientific">Candidatus Methanoperedens nitratireducens</name>
    <dbReference type="NCBI Taxonomy" id="1392998"/>
    <lineage>
        <taxon>Archaea</taxon>
        <taxon>Methanobacteriati</taxon>
        <taxon>Methanobacteriota</taxon>
        <taxon>Stenosarchaea group</taxon>
        <taxon>Methanomicrobia</taxon>
        <taxon>Methanosarcinales</taxon>
        <taxon>ANME-2 cluster</taxon>
        <taxon>Candidatus Methanoperedentaceae</taxon>
        <taxon>Candidatus Methanoperedens</taxon>
    </lineage>
</organism>
<feature type="transmembrane region" description="Helical" evidence="1">
    <location>
        <begin position="7"/>
        <end position="27"/>
    </location>
</feature>
<proteinExistence type="predicted"/>
<protein>
    <submittedName>
        <fullName evidence="2">Uncharacterized protein</fullName>
    </submittedName>
</protein>
<evidence type="ECO:0000313" key="2">
    <source>
        <dbReference type="EMBL" id="KPQ44436.1"/>
    </source>
</evidence>
<feature type="transmembrane region" description="Helical" evidence="1">
    <location>
        <begin position="72"/>
        <end position="91"/>
    </location>
</feature>
<feature type="transmembrane region" description="Helical" evidence="1">
    <location>
        <begin position="169"/>
        <end position="189"/>
    </location>
</feature>
<evidence type="ECO:0000313" key="3">
    <source>
        <dbReference type="Proteomes" id="UP000050360"/>
    </source>
</evidence>
<keyword evidence="1" id="KW-0812">Transmembrane</keyword>
<keyword evidence="1" id="KW-0472">Membrane</keyword>
<feature type="transmembrane region" description="Helical" evidence="1">
    <location>
        <begin position="111"/>
        <end position="127"/>
    </location>
</feature>
<name>A0A0P8ACF6_9EURY</name>
<dbReference type="EMBL" id="LKCM01000089">
    <property type="protein sequence ID" value="KPQ44436.1"/>
    <property type="molecule type" value="Genomic_DNA"/>
</dbReference>
<feature type="transmembrane region" description="Helical" evidence="1">
    <location>
        <begin position="134"/>
        <end position="157"/>
    </location>
</feature>
<feature type="transmembrane region" description="Helical" evidence="1">
    <location>
        <begin position="39"/>
        <end position="65"/>
    </location>
</feature>
<sequence>MNPISRRYSLNIILCILVLVFLIAVAPDDKQLGSILKVIYLHGAVTLTGLLIFSVVGAVSLSLFFRKGKSSISLLFALEKTAIIFWFASFVLGSISSKLAWGGVLLSEPRFKATIIILFISISVYFISTAIEGIVTYLGLGLSISVWVLLLNAGRVLHPENPFLASETLIQVFFIIITVICIVISVLMVR</sequence>
<comment type="caution">
    <text evidence="2">The sequence shown here is derived from an EMBL/GenBank/DDBJ whole genome shotgun (WGS) entry which is preliminary data.</text>
</comment>
<dbReference type="AlphaFoldDB" id="A0A0P8ACF6"/>
<accession>A0A0P8ACF6</accession>
<evidence type="ECO:0000256" key="1">
    <source>
        <dbReference type="SAM" id="Phobius"/>
    </source>
</evidence>